<dbReference type="OrthoDB" id="128564at2"/>
<dbReference type="Proteomes" id="UP000320806">
    <property type="component" value="Unassembled WGS sequence"/>
</dbReference>
<gene>
    <name evidence="4" type="ORF">FB459_2430</name>
</gene>
<dbReference type="RefSeq" id="WP_141928649.1">
    <property type="nucleotide sequence ID" value="NZ_BAABCI010000006.1"/>
</dbReference>
<evidence type="ECO:0000259" key="2">
    <source>
        <dbReference type="Pfam" id="PF10128"/>
    </source>
</evidence>
<dbReference type="InterPro" id="IPR046802">
    <property type="entry name" value="OpcA_G6PD_C"/>
</dbReference>
<comment type="caution">
    <text evidence="4">The sequence shown here is derived from an EMBL/GenBank/DDBJ whole genome shotgun (WGS) entry which is preliminary data.</text>
</comment>
<dbReference type="EMBL" id="VFMO01000001">
    <property type="protein sequence ID" value="TQJ14914.1"/>
    <property type="molecule type" value="Genomic_DNA"/>
</dbReference>
<dbReference type="PANTHER" id="PTHR38658">
    <property type="entry name" value="OXPP CYCLE PROTEIN OPCA-RELATED"/>
    <property type="match status" value="1"/>
</dbReference>
<feature type="domain" description="Glucose-6-phosphate dehydrogenase assembly protein OpcA C-terminal" evidence="3">
    <location>
        <begin position="165"/>
        <end position="296"/>
    </location>
</feature>
<feature type="region of interest" description="Disordered" evidence="1">
    <location>
        <begin position="251"/>
        <end position="271"/>
    </location>
</feature>
<dbReference type="InterPro" id="IPR046801">
    <property type="entry name" value="OpcA_G6PD_N"/>
</dbReference>
<dbReference type="PANTHER" id="PTHR38658:SF1">
    <property type="entry name" value="OXPP CYCLE PROTEIN OPCA-RELATED"/>
    <property type="match status" value="1"/>
</dbReference>
<keyword evidence="5" id="KW-1185">Reference proteome</keyword>
<dbReference type="AlphaFoldDB" id="A0A542EHY4"/>
<evidence type="ECO:0000259" key="3">
    <source>
        <dbReference type="Pfam" id="PF20171"/>
    </source>
</evidence>
<reference evidence="4 5" key="1">
    <citation type="submission" date="2019-06" db="EMBL/GenBank/DDBJ databases">
        <title>Sequencing the genomes of 1000 actinobacteria strains.</title>
        <authorList>
            <person name="Klenk H.-P."/>
        </authorList>
    </citation>
    <scope>NUCLEOTIDE SEQUENCE [LARGE SCALE GENOMIC DNA]</scope>
    <source>
        <strain evidence="4 5">DSM 19828</strain>
    </source>
</reference>
<evidence type="ECO:0000313" key="5">
    <source>
        <dbReference type="Proteomes" id="UP000320806"/>
    </source>
</evidence>
<sequence>MIVDLPSCNTRDISKQLLRLRSQVGAVTLGRVMTLIVVTDEAHADAAIDAAAEASREHPSRILALVRGHRRAASRLDAQVRVGGEAGVSELVVMRMHGELARHGGSIVTPLLLPDSAVVAWWPGAGETDLAGSSVGSLAGRRITDVSLDKNPRRALARRAENYTPGDTDMAWSRTTRWRALLATALDHPPFESVDSVTVTGASDSASADLLGAWLAVRLRCPVRRVSAAAGRGLVSVRMERESGPIVLERASDDQATLTQPGHQPRPFPLPRPTTAQALSEELRHLDKDEVYRLALQNIGLMRTTPAAKQTSSSKST</sequence>
<evidence type="ECO:0000313" key="4">
    <source>
        <dbReference type="EMBL" id="TQJ14914.1"/>
    </source>
</evidence>
<feature type="domain" description="Glucose-6-phosphate dehydrogenase assembly protein OpcA N-terminal" evidence="2">
    <location>
        <begin position="51"/>
        <end position="161"/>
    </location>
</feature>
<evidence type="ECO:0000256" key="1">
    <source>
        <dbReference type="SAM" id="MobiDB-lite"/>
    </source>
</evidence>
<dbReference type="InterPro" id="IPR004555">
    <property type="entry name" value="G6PDH_assembly_OpcA"/>
</dbReference>
<protein>
    <submittedName>
        <fullName evidence="4">Glucose-6-phosphate dehydrogenase assembly protein OpcA</fullName>
    </submittedName>
</protein>
<proteinExistence type="predicted"/>
<organism evidence="4 5">
    <name type="scientific">Yimella lutea</name>
    <dbReference type="NCBI Taxonomy" id="587872"/>
    <lineage>
        <taxon>Bacteria</taxon>
        <taxon>Bacillati</taxon>
        <taxon>Actinomycetota</taxon>
        <taxon>Actinomycetes</taxon>
        <taxon>Micrococcales</taxon>
        <taxon>Dermacoccaceae</taxon>
        <taxon>Yimella</taxon>
    </lineage>
</organism>
<name>A0A542EHY4_9MICO</name>
<accession>A0A542EHY4</accession>
<dbReference type="Pfam" id="PF10128">
    <property type="entry name" value="OpcA_G6PD_assem"/>
    <property type="match status" value="1"/>
</dbReference>
<dbReference type="Pfam" id="PF20171">
    <property type="entry name" value="OpcA_G6PD_C"/>
    <property type="match status" value="1"/>
</dbReference>